<comment type="caution">
    <text evidence="2">The sequence shown here is derived from an EMBL/GenBank/DDBJ whole genome shotgun (WGS) entry which is preliminary data.</text>
</comment>
<protein>
    <submittedName>
        <fullName evidence="2">Uncharacterized protein</fullName>
    </submittedName>
</protein>
<organism evidence="2 3">
    <name type="scientific">Candidatus Endonucleibacter bathymodioli</name>
    <dbReference type="NCBI Taxonomy" id="539814"/>
    <lineage>
        <taxon>Bacteria</taxon>
        <taxon>Pseudomonadati</taxon>
        <taxon>Pseudomonadota</taxon>
        <taxon>Gammaproteobacteria</taxon>
        <taxon>Oceanospirillales</taxon>
        <taxon>Endozoicomonadaceae</taxon>
        <taxon>Candidatus Endonucleibacter</taxon>
    </lineage>
</organism>
<feature type="region of interest" description="Disordered" evidence="1">
    <location>
        <begin position="134"/>
        <end position="155"/>
    </location>
</feature>
<keyword evidence="3" id="KW-1185">Reference proteome</keyword>
<accession>A0AA90NM21</accession>
<dbReference type="EMBL" id="JASXSV010000012">
    <property type="protein sequence ID" value="MDP0589283.1"/>
    <property type="molecule type" value="Genomic_DNA"/>
</dbReference>
<dbReference type="Proteomes" id="UP001178148">
    <property type="component" value="Unassembled WGS sequence"/>
</dbReference>
<evidence type="ECO:0000256" key="1">
    <source>
        <dbReference type="SAM" id="MobiDB-lite"/>
    </source>
</evidence>
<feature type="compositionally biased region" description="Low complexity" evidence="1">
    <location>
        <begin position="144"/>
        <end position="155"/>
    </location>
</feature>
<proteinExistence type="predicted"/>
<evidence type="ECO:0000313" key="3">
    <source>
        <dbReference type="Proteomes" id="UP001178148"/>
    </source>
</evidence>
<name>A0AA90NM21_9GAMM</name>
<sequence>MLNHISLNATNNTHTLGDVTKKECFPLKKFGRRVISQLNKIAIKINGCKNQAKHMSKGFKGVIVCVKNSVHAQVSSILPRLSSFSRLVGIKHTSEKTDLDYIGKRKSKLSRVARALTSRAMSIFTIYKKGNKTTEEQSNRAAEQQSNKVSVSQQQ</sequence>
<reference evidence="2 3" key="1">
    <citation type="journal article" date="2023" name="bioRxiv">
        <title>An intranuclear bacterial parasite of deep-sea mussels expresses apoptosis inhibitors acquired from its host.</title>
        <authorList>
            <person name="Gonzalez Porras M.A."/>
            <person name="Assie A."/>
            <person name="Tietjen M."/>
            <person name="Violette M."/>
            <person name="Kleiner M."/>
            <person name="Gruber-Vodicka H."/>
            <person name="Dubilier N."/>
            <person name="Leisch N."/>
        </authorList>
    </citation>
    <scope>NUCLEOTIDE SEQUENCE [LARGE SCALE GENOMIC DNA]</scope>
    <source>
        <strain evidence="2">IAP13</strain>
    </source>
</reference>
<dbReference type="AlphaFoldDB" id="A0AA90NM21"/>
<gene>
    <name evidence="2" type="ORF">QS748_08885</name>
</gene>
<evidence type="ECO:0000313" key="2">
    <source>
        <dbReference type="EMBL" id="MDP0589283.1"/>
    </source>
</evidence>